<name>A0ABP0GCG6_CLALP</name>
<proteinExistence type="predicted"/>
<comment type="caution">
    <text evidence="2">The sequence shown here is derived from an EMBL/GenBank/DDBJ whole genome shotgun (WGS) entry which is preliminary data.</text>
</comment>
<dbReference type="Proteomes" id="UP001642483">
    <property type="component" value="Unassembled WGS sequence"/>
</dbReference>
<evidence type="ECO:0000313" key="2">
    <source>
        <dbReference type="EMBL" id="CAK8689482.1"/>
    </source>
</evidence>
<gene>
    <name evidence="2" type="ORF">CVLEPA_LOCUS21482</name>
</gene>
<evidence type="ECO:0000256" key="1">
    <source>
        <dbReference type="SAM" id="MobiDB-lite"/>
    </source>
</evidence>
<sequence length="74" mass="8331">MTSSSVAETKAMSFALKNLGFKCEAMYRENYDEKIYAICANKADFITNFATRKCSPPKSPAQEPSKAERRLTNK</sequence>
<protein>
    <submittedName>
        <fullName evidence="2">Uncharacterized protein</fullName>
    </submittedName>
</protein>
<evidence type="ECO:0000313" key="3">
    <source>
        <dbReference type="Proteomes" id="UP001642483"/>
    </source>
</evidence>
<accession>A0ABP0GCG6</accession>
<dbReference type="EMBL" id="CAWYQH010000108">
    <property type="protein sequence ID" value="CAK8689482.1"/>
    <property type="molecule type" value="Genomic_DNA"/>
</dbReference>
<feature type="compositionally biased region" description="Basic and acidic residues" evidence="1">
    <location>
        <begin position="65"/>
        <end position="74"/>
    </location>
</feature>
<organism evidence="2 3">
    <name type="scientific">Clavelina lepadiformis</name>
    <name type="common">Light-bulb sea squirt</name>
    <name type="synonym">Ascidia lepadiformis</name>
    <dbReference type="NCBI Taxonomy" id="159417"/>
    <lineage>
        <taxon>Eukaryota</taxon>
        <taxon>Metazoa</taxon>
        <taxon>Chordata</taxon>
        <taxon>Tunicata</taxon>
        <taxon>Ascidiacea</taxon>
        <taxon>Aplousobranchia</taxon>
        <taxon>Clavelinidae</taxon>
        <taxon>Clavelina</taxon>
    </lineage>
</organism>
<reference evidence="2 3" key="1">
    <citation type="submission" date="2024-02" db="EMBL/GenBank/DDBJ databases">
        <authorList>
            <person name="Daric V."/>
            <person name="Darras S."/>
        </authorList>
    </citation>
    <scope>NUCLEOTIDE SEQUENCE [LARGE SCALE GENOMIC DNA]</scope>
</reference>
<feature type="region of interest" description="Disordered" evidence="1">
    <location>
        <begin position="53"/>
        <end position="74"/>
    </location>
</feature>
<keyword evidence="3" id="KW-1185">Reference proteome</keyword>